<comment type="caution">
    <text evidence="1">The sequence shown here is derived from an EMBL/GenBank/DDBJ whole genome shotgun (WGS) entry which is preliminary data.</text>
</comment>
<dbReference type="RefSeq" id="WP_022716056.1">
    <property type="nucleotide sequence ID" value="NZ_JACIFX010000004.1"/>
</dbReference>
<organism evidence="1 2">
    <name type="scientific">Rhizobium mongolense</name>
    <dbReference type="NCBI Taxonomy" id="57676"/>
    <lineage>
        <taxon>Bacteria</taxon>
        <taxon>Pseudomonadati</taxon>
        <taxon>Pseudomonadota</taxon>
        <taxon>Alphaproteobacteria</taxon>
        <taxon>Hyphomicrobiales</taxon>
        <taxon>Rhizobiaceae</taxon>
        <taxon>Rhizobium/Agrobacterium group</taxon>
        <taxon>Rhizobium</taxon>
    </lineage>
</organism>
<sequence length="51" mass="5250">MSASVSSTRALEGSFRLAEEMAAGGIDPGDDRHIGANPGLPRGLSEFGFTL</sequence>
<accession>A0ABR6IP68</accession>
<dbReference type="Proteomes" id="UP000551353">
    <property type="component" value="Unassembled WGS sequence"/>
</dbReference>
<proteinExistence type="predicted"/>
<evidence type="ECO:0000313" key="1">
    <source>
        <dbReference type="EMBL" id="MBB4229383.1"/>
    </source>
</evidence>
<keyword evidence="2" id="KW-1185">Reference proteome</keyword>
<evidence type="ECO:0000313" key="2">
    <source>
        <dbReference type="Proteomes" id="UP000551353"/>
    </source>
</evidence>
<gene>
    <name evidence="1" type="ORF">GGD56_003234</name>
</gene>
<dbReference type="EMBL" id="JACIFX010000004">
    <property type="protein sequence ID" value="MBB4229383.1"/>
    <property type="molecule type" value="Genomic_DNA"/>
</dbReference>
<reference evidence="1 2" key="1">
    <citation type="submission" date="2020-08" db="EMBL/GenBank/DDBJ databases">
        <title>Genomic Encyclopedia of Type Strains, Phase IV (KMG-V): Genome sequencing to study the core and pangenomes of soil and plant-associated prokaryotes.</title>
        <authorList>
            <person name="Whitman W."/>
        </authorList>
    </citation>
    <scope>NUCLEOTIDE SEQUENCE [LARGE SCALE GENOMIC DNA]</scope>
    <source>
        <strain evidence="1 2">SEMIA 4087</strain>
    </source>
</reference>
<protein>
    <submittedName>
        <fullName evidence="1">Uncharacterized protein</fullName>
    </submittedName>
</protein>
<name>A0ABR6IP68_9HYPH</name>